<keyword evidence="4" id="KW-1185">Reference proteome</keyword>
<feature type="compositionally biased region" description="Low complexity" evidence="2">
    <location>
        <begin position="828"/>
        <end position="867"/>
    </location>
</feature>
<feature type="region of interest" description="Disordered" evidence="2">
    <location>
        <begin position="215"/>
        <end position="238"/>
    </location>
</feature>
<feature type="region of interest" description="Disordered" evidence="2">
    <location>
        <begin position="948"/>
        <end position="976"/>
    </location>
</feature>
<feature type="coiled-coil region" evidence="1">
    <location>
        <begin position="310"/>
        <end position="337"/>
    </location>
</feature>
<protein>
    <submittedName>
        <fullName evidence="3">Uncharacterized protein</fullName>
    </submittedName>
</protein>
<proteinExistence type="predicted"/>
<feature type="region of interest" description="Disordered" evidence="2">
    <location>
        <begin position="812"/>
        <end position="874"/>
    </location>
</feature>
<dbReference type="OrthoDB" id="541781at2759"/>
<feature type="region of interest" description="Disordered" evidence="2">
    <location>
        <begin position="129"/>
        <end position="161"/>
    </location>
</feature>
<accession>A0A0D2NP22</accession>
<dbReference type="GeneID" id="25734664"/>
<name>A0A0D2NP22_9CHLO</name>
<dbReference type="KEGG" id="mng:MNEG_1786"/>
<evidence type="ECO:0000313" key="3">
    <source>
        <dbReference type="EMBL" id="KIZ06166.1"/>
    </source>
</evidence>
<dbReference type="AlphaFoldDB" id="A0A0D2NP22"/>
<sequence>MAARLALCALLERLGTYDADEALLEYICTLLEDAGDDDAGSEALLDQTRELLAEIAPRFTSAHTSARQQQMVLDLFEAARSGSNNGSNSSSSSGEPHVPSPSDTVTAEALVASLRQLEIDALACESTSGALRTGSGKVGRTASGTGHSHAHDVSTAAGDGIENADPGTVAALRELCSGAPSDAFLAHVLARRCCGDAEAAAGWLVEHDLDREEAAWRQEQDEGRQEAQRSERERQKSKQALLARFALEAVPVPTDGKQKARPVEAWAAGKKQQQPSGKVRYLEGRVVSSTGQKYIVEKAEEYDGGSRGKADQLRQAHKALKLQLEQSEAEKRRLQNKLVNPSPAARNQRDLLVQTQAEAAVLRHKLHEVTSQRDAVLVSKAALQAQVAQLMELAAHAAEGRRATALAAALHAQLSVLCSSIGADEAAAADGDDWADRKIAALCLWVAEAHQRMQVLASQIHESETSRMALRDQVLQCQPHAQQQAVMAPEADSALTSGPAPNQLLAAPAALLASPVDGRLDATATSTLIWGAEGVAALPFASPAGSPAVTHRSHTAAADADAAPGAAGRDQGAMGVSIAAGVDGGNDKGSGAPSSTEAAEDATPGAANGAAQASPGDASFASAASVSLSAQVAGGALTPPGSVSWPAFPGFSTPMSRVPSSTGSARPAASPSSGALGMLSAMCDGITPRRLLPSPHGAARAEDSPLRSARGSPTAAGGLAELLGGTASASRPRAAAADSQEEGHLDGLAACPLLSPVRASELGADAVRGSPLAAGLSPLRRVPALWGRPDCGEEGAAAVAAAAVRLVMAGRTEDSVQGADSDDDARSDGPLASEAAGSEAGSAEAEEVQQVQQAGARAAGMASQQQQPRRRRRGRRLVKLLVAASLVGAGGIAARRLRPETVQVAREQAERAWVASQRVCRVAWRRLRASKGVQAVLTRWQSRRRSVQGTAPSIGKQEQVEAVVPQGQTAATEGGA</sequence>
<feature type="region of interest" description="Disordered" evidence="2">
    <location>
        <begin position="80"/>
        <end position="104"/>
    </location>
</feature>
<feature type="region of interest" description="Disordered" evidence="2">
    <location>
        <begin position="687"/>
        <end position="719"/>
    </location>
</feature>
<feature type="compositionally biased region" description="Basic and acidic residues" evidence="2">
    <location>
        <begin position="215"/>
        <end position="236"/>
    </location>
</feature>
<keyword evidence="1" id="KW-0175">Coiled coil</keyword>
<feature type="region of interest" description="Disordered" evidence="2">
    <location>
        <begin position="543"/>
        <end position="617"/>
    </location>
</feature>
<gene>
    <name evidence="3" type="ORF">MNEG_1786</name>
</gene>
<feature type="compositionally biased region" description="Low complexity" evidence="2">
    <location>
        <begin position="556"/>
        <end position="573"/>
    </location>
</feature>
<feature type="compositionally biased region" description="Low complexity" evidence="2">
    <location>
        <begin position="601"/>
        <end position="617"/>
    </location>
</feature>
<feature type="compositionally biased region" description="Low complexity" evidence="2">
    <location>
        <begin position="81"/>
        <end position="94"/>
    </location>
</feature>
<organism evidence="3 4">
    <name type="scientific">Monoraphidium neglectum</name>
    <dbReference type="NCBI Taxonomy" id="145388"/>
    <lineage>
        <taxon>Eukaryota</taxon>
        <taxon>Viridiplantae</taxon>
        <taxon>Chlorophyta</taxon>
        <taxon>core chlorophytes</taxon>
        <taxon>Chlorophyceae</taxon>
        <taxon>CS clade</taxon>
        <taxon>Sphaeropleales</taxon>
        <taxon>Selenastraceae</taxon>
        <taxon>Monoraphidium</taxon>
    </lineage>
</organism>
<evidence type="ECO:0000256" key="1">
    <source>
        <dbReference type="SAM" id="Coils"/>
    </source>
</evidence>
<dbReference type="RefSeq" id="XP_013905185.1">
    <property type="nucleotide sequence ID" value="XM_014049731.1"/>
</dbReference>
<evidence type="ECO:0000256" key="2">
    <source>
        <dbReference type="SAM" id="MobiDB-lite"/>
    </source>
</evidence>
<evidence type="ECO:0000313" key="4">
    <source>
        <dbReference type="Proteomes" id="UP000054498"/>
    </source>
</evidence>
<dbReference type="Proteomes" id="UP000054498">
    <property type="component" value="Unassembled WGS sequence"/>
</dbReference>
<feature type="compositionally biased region" description="Polar residues" evidence="2">
    <location>
        <begin position="966"/>
        <end position="976"/>
    </location>
</feature>
<reference evidence="3 4" key="1">
    <citation type="journal article" date="2013" name="BMC Genomics">
        <title>Reconstruction of the lipid metabolism for the microalga Monoraphidium neglectum from its genome sequence reveals characteristics suitable for biofuel production.</title>
        <authorList>
            <person name="Bogen C."/>
            <person name="Al-Dilaimi A."/>
            <person name="Albersmeier A."/>
            <person name="Wichmann J."/>
            <person name="Grundmann M."/>
            <person name="Rupp O."/>
            <person name="Lauersen K.J."/>
            <person name="Blifernez-Klassen O."/>
            <person name="Kalinowski J."/>
            <person name="Goesmann A."/>
            <person name="Mussgnug J.H."/>
            <person name="Kruse O."/>
        </authorList>
    </citation>
    <scope>NUCLEOTIDE SEQUENCE [LARGE SCALE GENOMIC DNA]</scope>
    <source>
        <strain evidence="3 4">SAG 48.87</strain>
    </source>
</reference>
<dbReference type="EMBL" id="KK100406">
    <property type="protein sequence ID" value="KIZ06166.1"/>
    <property type="molecule type" value="Genomic_DNA"/>
</dbReference>